<protein>
    <submittedName>
        <fullName evidence="1">Uncharacterized protein</fullName>
    </submittedName>
</protein>
<dbReference type="Proteomes" id="UP000824120">
    <property type="component" value="Chromosome 7"/>
</dbReference>
<name>A0A9J5Y3E8_SOLCO</name>
<dbReference type="EMBL" id="JACXVP010000007">
    <property type="protein sequence ID" value="KAG5594937.1"/>
    <property type="molecule type" value="Genomic_DNA"/>
</dbReference>
<evidence type="ECO:0000313" key="1">
    <source>
        <dbReference type="EMBL" id="KAG5594937.1"/>
    </source>
</evidence>
<organism evidence="1 2">
    <name type="scientific">Solanum commersonii</name>
    <name type="common">Commerson's wild potato</name>
    <name type="synonym">Commerson's nightshade</name>
    <dbReference type="NCBI Taxonomy" id="4109"/>
    <lineage>
        <taxon>Eukaryota</taxon>
        <taxon>Viridiplantae</taxon>
        <taxon>Streptophyta</taxon>
        <taxon>Embryophyta</taxon>
        <taxon>Tracheophyta</taxon>
        <taxon>Spermatophyta</taxon>
        <taxon>Magnoliopsida</taxon>
        <taxon>eudicotyledons</taxon>
        <taxon>Gunneridae</taxon>
        <taxon>Pentapetalae</taxon>
        <taxon>asterids</taxon>
        <taxon>lamiids</taxon>
        <taxon>Solanales</taxon>
        <taxon>Solanaceae</taxon>
        <taxon>Solanoideae</taxon>
        <taxon>Solaneae</taxon>
        <taxon>Solanum</taxon>
    </lineage>
</organism>
<keyword evidence="2" id="KW-1185">Reference proteome</keyword>
<evidence type="ECO:0000313" key="2">
    <source>
        <dbReference type="Proteomes" id="UP000824120"/>
    </source>
</evidence>
<accession>A0A9J5Y3E8</accession>
<comment type="caution">
    <text evidence="1">The sequence shown here is derived from an EMBL/GenBank/DDBJ whole genome shotgun (WGS) entry which is preliminary data.</text>
</comment>
<reference evidence="1 2" key="1">
    <citation type="submission" date="2020-09" db="EMBL/GenBank/DDBJ databases">
        <title>De no assembly of potato wild relative species, Solanum commersonii.</title>
        <authorList>
            <person name="Cho K."/>
        </authorList>
    </citation>
    <scope>NUCLEOTIDE SEQUENCE [LARGE SCALE GENOMIC DNA]</scope>
    <source>
        <strain evidence="1">LZ3.2</strain>
        <tissue evidence="1">Leaf</tissue>
    </source>
</reference>
<gene>
    <name evidence="1" type="ORF">H5410_036169</name>
</gene>
<sequence>MAYSNVFIQRPFSKASNLRTVVNEGNYTVSYGFYTKIKGQDCMNKAENKQNTITNDMKN</sequence>
<proteinExistence type="predicted"/>
<dbReference type="AlphaFoldDB" id="A0A9J5Y3E8"/>